<evidence type="ECO:0000256" key="3">
    <source>
        <dbReference type="SAM" id="SignalP"/>
    </source>
</evidence>
<comment type="caution">
    <text evidence="6">The sequence shown here is derived from an EMBL/GenBank/DDBJ whole genome shotgun (WGS) entry which is preliminary data.</text>
</comment>
<feature type="domain" description="EF-hand" evidence="4">
    <location>
        <begin position="316"/>
        <end position="351"/>
    </location>
</feature>
<gene>
    <name evidence="6" type="ORF">BaRGS_00024763</name>
</gene>
<evidence type="ECO:0000313" key="7">
    <source>
        <dbReference type="Proteomes" id="UP001519460"/>
    </source>
</evidence>
<dbReference type="PROSITE" id="PS51257">
    <property type="entry name" value="PROKAR_LIPOPROTEIN"/>
    <property type="match status" value="1"/>
</dbReference>
<evidence type="ECO:0000259" key="5">
    <source>
        <dbReference type="PROSITE" id="PS51184"/>
    </source>
</evidence>
<feature type="compositionally biased region" description="Low complexity" evidence="2">
    <location>
        <begin position="374"/>
        <end position="385"/>
    </location>
</feature>
<dbReference type="InterPro" id="IPR003347">
    <property type="entry name" value="JmjC_dom"/>
</dbReference>
<evidence type="ECO:0000313" key="6">
    <source>
        <dbReference type="EMBL" id="KAK7484028.1"/>
    </source>
</evidence>
<sequence>MGTCLRLHAAVVGLVLLACFLPKVVNTRSKWRGPPPVGDEKPLGSHMRPMGATTIGKFSSPHVFYGHFVKASKPIHMKSALSDANHPGMEWTDAYFREKFGTEMVRVELGKKETRNRKAEWLRFKLVFVPHTLECGGFERALQEAVLWMGQGPLKSVLHYDELDNLLCVFDGTKDVVLIDQFYKEKVEADGFDQEGHFSHVDPESVDMKAFPQFQDLPWYRVHLSAGDCLYIPYKWYHQVSSYGTRSLAINIWFSHLWWFDDDSCAGIQSSSSVQPLNKIGFASPNEATRSKWLETFVGTDDDVDLPEFKKLVPFGTDERKKQLYLLIDLDNDGYVSWEELYGFNIDQALPLFPDVFGVNSDSMAEADYRSYQESTSETHTSSKSVHTDTDIGQTVDSAKQHKQEAESADADDKPLDSSQHHRQGDVDISLSEEEVGPSGKTPDVKSDVNSAQEENHLHTQHQEL</sequence>
<feature type="chain" id="PRO_5044840642" description="JmjC domain-containing protein" evidence="3">
    <location>
        <begin position="28"/>
        <end position="465"/>
    </location>
</feature>
<dbReference type="InterPro" id="IPR018247">
    <property type="entry name" value="EF_Hand_1_Ca_BS"/>
</dbReference>
<feature type="compositionally biased region" description="Basic and acidic residues" evidence="2">
    <location>
        <begin position="454"/>
        <end position="465"/>
    </location>
</feature>
<evidence type="ECO:0000256" key="2">
    <source>
        <dbReference type="SAM" id="MobiDB-lite"/>
    </source>
</evidence>
<dbReference type="PANTHER" id="PTHR12461:SF18">
    <property type="entry name" value="JMJC DOMAIN-CONTAINING PROTEIN"/>
    <property type="match status" value="1"/>
</dbReference>
<accession>A0ABD0KAB5</accession>
<dbReference type="PROSITE" id="PS50222">
    <property type="entry name" value="EF_HAND_2"/>
    <property type="match status" value="1"/>
</dbReference>
<dbReference type="PANTHER" id="PTHR12461">
    <property type="entry name" value="HYPOXIA-INDUCIBLE FACTOR 1 ALPHA INHIBITOR-RELATED"/>
    <property type="match status" value="1"/>
</dbReference>
<dbReference type="InterPro" id="IPR014710">
    <property type="entry name" value="RmlC-like_jellyroll"/>
</dbReference>
<keyword evidence="7" id="KW-1185">Reference proteome</keyword>
<feature type="signal peptide" evidence="3">
    <location>
        <begin position="1"/>
        <end position="27"/>
    </location>
</feature>
<protein>
    <recommendedName>
        <fullName evidence="8">JmjC domain-containing protein</fullName>
    </recommendedName>
</protein>
<dbReference type="InterPro" id="IPR011992">
    <property type="entry name" value="EF-hand-dom_pair"/>
</dbReference>
<evidence type="ECO:0000256" key="1">
    <source>
        <dbReference type="ARBA" id="ARBA00022837"/>
    </source>
</evidence>
<feature type="region of interest" description="Disordered" evidence="2">
    <location>
        <begin position="369"/>
        <end position="465"/>
    </location>
</feature>
<dbReference type="InterPro" id="IPR002048">
    <property type="entry name" value="EF_hand_dom"/>
</dbReference>
<dbReference type="Gene3D" id="2.60.120.10">
    <property type="entry name" value="Jelly Rolls"/>
    <property type="match status" value="1"/>
</dbReference>
<reference evidence="6 7" key="1">
    <citation type="journal article" date="2023" name="Sci. Data">
        <title>Genome assembly of the Korean intertidal mud-creeper Batillaria attramentaria.</title>
        <authorList>
            <person name="Patra A.K."/>
            <person name="Ho P.T."/>
            <person name="Jun S."/>
            <person name="Lee S.J."/>
            <person name="Kim Y."/>
            <person name="Won Y.J."/>
        </authorList>
    </citation>
    <scope>NUCLEOTIDE SEQUENCE [LARGE SCALE GENOMIC DNA]</scope>
    <source>
        <strain evidence="6">Wonlab-2016</strain>
    </source>
</reference>
<proteinExistence type="predicted"/>
<dbReference type="Pfam" id="PF13621">
    <property type="entry name" value="Cupin_8"/>
    <property type="match status" value="1"/>
</dbReference>
<name>A0ABD0KAB5_9CAEN</name>
<dbReference type="InterPro" id="IPR041667">
    <property type="entry name" value="Cupin_8"/>
</dbReference>
<feature type="compositionally biased region" description="Basic and acidic residues" evidence="2">
    <location>
        <begin position="399"/>
        <end position="426"/>
    </location>
</feature>
<dbReference type="SUPFAM" id="SSF51197">
    <property type="entry name" value="Clavaminate synthase-like"/>
    <property type="match status" value="1"/>
</dbReference>
<feature type="domain" description="JmjC" evidence="5">
    <location>
        <begin position="118"/>
        <end position="271"/>
    </location>
</feature>
<keyword evidence="1" id="KW-0106">Calcium</keyword>
<evidence type="ECO:0000259" key="4">
    <source>
        <dbReference type="PROSITE" id="PS50222"/>
    </source>
</evidence>
<dbReference type="SUPFAM" id="SSF47473">
    <property type="entry name" value="EF-hand"/>
    <property type="match status" value="1"/>
</dbReference>
<dbReference type="PROSITE" id="PS00018">
    <property type="entry name" value="EF_HAND_1"/>
    <property type="match status" value="1"/>
</dbReference>
<dbReference type="EMBL" id="JACVVK020000217">
    <property type="protein sequence ID" value="KAK7484028.1"/>
    <property type="molecule type" value="Genomic_DNA"/>
</dbReference>
<organism evidence="6 7">
    <name type="scientific">Batillaria attramentaria</name>
    <dbReference type="NCBI Taxonomy" id="370345"/>
    <lineage>
        <taxon>Eukaryota</taxon>
        <taxon>Metazoa</taxon>
        <taxon>Spiralia</taxon>
        <taxon>Lophotrochozoa</taxon>
        <taxon>Mollusca</taxon>
        <taxon>Gastropoda</taxon>
        <taxon>Caenogastropoda</taxon>
        <taxon>Sorbeoconcha</taxon>
        <taxon>Cerithioidea</taxon>
        <taxon>Batillariidae</taxon>
        <taxon>Batillaria</taxon>
    </lineage>
</organism>
<evidence type="ECO:0008006" key="8">
    <source>
        <dbReference type="Google" id="ProtNLM"/>
    </source>
</evidence>
<keyword evidence="3" id="KW-0732">Signal</keyword>
<dbReference type="AlphaFoldDB" id="A0ABD0KAB5"/>
<dbReference type="Proteomes" id="UP001519460">
    <property type="component" value="Unassembled WGS sequence"/>
</dbReference>
<dbReference type="SMART" id="SM00558">
    <property type="entry name" value="JmjC"/>
    <property type="match status" value="1"/>
</dbReference>
<dbReference type="PROSITE" id="PS51184">
    <property type="entry name" value="JMJC"/>
    <property type="match status" value="1"/>
</dbReference>